<dbReference type="GO" id="GO:0018114">
    <property type="term" value="F:threonine racemase activity"/>
    <property type="evidence" value="ECO:0007669"/>
    <property type="project" value="TreeGrafter"/>
</dbReference>
<evidence type="ECO:0000256" key="1">
    <source>
        <dbReference type="ARBA" id="ARBA00001913"/>
    </source>
</evidence>
<dbReference type="SUPFAM" id="SSF53686">
    <property type="entry name" value="Tryptophan synthase beta subunit-like PLP-dependent enzymes"/>
    <property type="match status" value="1"/>
</dbReference>
<keyword evidence="8" id="KW-0456">Lyase</keyword>
<dbReference type="EMBL" id="FOYQ01000001">
    <property type="protein sequence ID" value="SFR38205.1"/>
    <property type="molecule type" value="Genomic_DNA"/>
</dbReference>
<dbReference type="FunFam" id="3.40.50.1100:FF:000005">
    <property type="entry name" value="Threonine dehydratase catabolic"/>
    <property type="match status" value="1"/>
</dbReference>
<keyword evidence="6" id="KW-0460">Magnesium</keyword>
<evidence type="ECO:0000256" key="2">
    <source>
        <dbReference type="ARBA" id="ARBA00001933"/>
    </source>
</evidence>
<dbReference type="GO" id="GO:0070179">
    <property type="term" value="P:D-serine biosynthetic process"/>
    <property type="evidence" value="ECO:0007669"/>
    <property type="project" value="TreeGrafter"/>
</dbReference>
<dbReference type="Proteomes" id="UP000199534">
    <property type="component" value="Unassembled WGS sequence"/>
</dbReference>
<evidence type="ECO:0000256" key="8">
    <source>
        <dbReference type="ARBA" id="ARBA00023239"/>
    </source>
</evidence>
<protein>
    <submittedName>
        <fullName evidence="10">Threonine dehydratase</fullName>
    </submittedName>
</protein>
<dbReference type="PANTHER" id="PTHR43050:SF1">
    <property type="entry name" value="SERINE RACEMASE"/>
    <property type="match status" value="1"/>
</dbReference>
<keyword evidence="11" id="KW-1185">Reference proteome</keyword>
<evidence type="ECO:0000313" key="10">
    <source>
        <dbReference type="EMBL" id="SFR38205.1"/>
    </source>
</evidence>
<comment type="similarity">
    <text evidence="5">Belongs to the serine/threonine dehydratase family.</text>
</comment>
<evidence type="ECO:0000256" key="5">
    <source>
        <dbReference type="ARBA" id="ARBA00010869"/>
    </source>
</evidence>
<evidence type="ECO:0000259" key="9">
    <source>
        <dbReference type="Pfam" id="PF00291"/>
    </source>
</evidence>
<dbReference type="PROSITE" id="PS00165">
    <property type="entry name" value="DEHYDRATASE_SER_THR"/>
    <property type="match status" value="1"/>
</dbReference>
<reference evidence="10 11" key="1">
    <citation type="submission" date="2016-10" db="EMBL/GenBank/DDBJ databases">
        <authorList>
            <person name="de Groot N.N."/>
        </authorList>
    </citation>
    <scope>NUCLEOTIDE SEQUENCE [LARGE SCALE GENOMIC DNA]</scope>
    <source>
        <strain evidence="10 11">DSM 21019</strain>
    </source>
</reference>
<dbReference type="InterPro" id="IPR001926">
    <property type="entry name" value="TrpB-like_PALP"/>
</dbReference>
<dbReference type="FunFam" id="3.40.50.1100:FF:000007">
    <property type="entry name" value="L-threonine dehydratase catabolic TdcB"/>
    <property type="match status" value="1"/>
</dbReference>
<comment type="cofactor">
    <cofactor evidence="1">
        <name>Ca(2+)</name>
        <dbReference type="ChEBI" id="CHEBI:29108"/>
    </cofactor>
</comment>
<feature type="domain" description="Tryptophan synthase beta chain-like PALP" evidence="9">
    <location>
        <begin position="22"/>
        <end position="307"/>
    </location>
</feature>
<comment type="cofactor">
    <cofactor evidence="4">
        <name>Mg(2+)</name>
        <dbReference type="ChEBI" id="CHEBI:18420"/>
    </cofactor>
</comment>
<dbReference type="Gene3D" id="3.40.50.1100">
    <property type="match status" value="2"/>
</dbReference>
<accession>A0A1I6G7P1</accession>
<proteinExistence type="inferred from homology"/>
<evidence type="ECO:0000256" key="3">
    <source>
        <dbReference type="ARBA" id="ARBA00001936"/>
    </source>
</evidence>
<name>A0A1I6G7P1_9FLAO</name>
<dbReference type="RefSeq" id="WP_092981704.1">
    <property type="nucleotide sequence ID" value="NZ_FOYQ01000001.1"/>
</dbReference>
<evidence type="ECO:0000313" key="11">
    <source>
        <dbReference type="Proteomes" id="UP000199534"/>
    </source>
</evidence>
<dbReference type="GO" id="GO:0030378">
    <property type="term" value="F:serine racemase activity"/>
    <property type="evidence" value="ECO:0007669"/>
    <property type="project" value="TreeGrafter"/>
</dbReference>
<dbReference type="PANTHER" id="PTHR43050">
    <property type="entry name" value="SERINE / THREONINE RACEMASE FAMILY MEMBER"/>
    <property type="match status" value="1"/>
</dbReference>
<dbReference type="GO" id="GO:0005524">
    <property type="term" value="F:ATP binding"/>
    <property type="evidence" value="ECO:0007669"/>
    <property type="project" value="TreeGrafter"/>
</dbReference>
<dbReference type="OrthoDB" id="9811476at2"/>
<organism evidence="10 11">
    <name type="scientific">Robiginitalea myxolifaciens</name>
    <dbReference type="NCBI Taxonomy" id="400055"/>
    <lineage>
        <taxon>Bacteria</taxon>
        <taxon>Pseudomonadati</taxon>
        <taxon>Bacteroidota</taxon>
        <taxon>Flavobacteriia</taxon>
        <taxon>Flavobacteriales</taxon>
        <taxon>Flavobacteriaceae</taxon>
        <taxon>Robiginitalea</taxon>
    </lineage>
</organism>
<evidence type="ECO:0000256" key="4">
    <source>
        <dbReference type="ARBA" id="ARBA00001946"/>
    </source>
</evidence>
<dbReference type="InterPro" id="IPR036052">
    <property type="entry name" value="TrpB-like_PALP_sf"/>
</dbReference>
<keyword evidence="7" id="KW-0663">Pyridoxal phosphate</keyword>
<dbReference type="InterPro" id="IPR000634">
    <property type="entry name" value="Ser/Thr_deHydtase_PyrdxlP-BS"/>
</dbReference>
<dbReference type="GO" id="GO:0030170">
    <property type="term" value="F:pyridoxal phosphate binding"/>
    <property type="evidence" value="ECO:0007669"/>
    <property type="project" value="InterPro"/>
</dbReference>
<dbReference type="GO" id="GO:0000287">
    <property type="term" value="F:magnesium ion binding"/>
    <property type="evidence" value="ECO:0007669"/>
    <property type="project" value="TreeGrafter"/>
</dbReference>
<dbReference type="GO" id="GO:0003941">
    <property type="term" value="F:L-serine ammonia-lyase activity"/>
    <property type="evidence" value="ECO:0007669"/>
    <property type="project" value="TreeGrafter"/>
</dbReference>
<dbReference type="STRING" id="400055.SAMN04490243_1362"/>
<evidence type="ECO:0000256" key="7">
    <source>
        <dbReference type="ARBA" id="ARBA00022898"/>
    </source>
</evidence>
<comment type="cofactor">
    <cofactor evidence="3">
        <name>Mn(2+)</name>
        <dbReference type="ChEBI" id="CHEBI:29035"/>
    </cofactor>
</comment>
<dbReference type="AlphaFoldDB" id="A0A1I6G7P1"/>
<dbReference type="Pfam" id="PF00291">
    <property type="entry name" value="PALP"/>
    <property type="match status" value="1"/>
</dbReference>
<evidence type="ECO:0000256" key="6">
    <source>
        <dbReference type="ARBA" id="ARBA00022842"/>
    </source>
</evidence>
<sequence length="317" mass="34504">MNCPADYPRKSLKDCLKLIGPYVNRTPVMHSRLTDERAGAELYFKCENFQRGGSYKLRGATHAILRLQQKAPLSGVVTHSSGNFAQALSLAANALEIPAHIVMPRTAPEVKKAAVRSYGGHILECEPEVAAREAAADAMQKRTGGVLIHPSDDPQVMLGQGTAAMELLEEIPDLECIIAPVGGGGLLGGTCLAAHHYAKDCELFGAEPFAVDDAYRSLKSGKIESNETTDTMADGLKTVLGNYTFPVIRKHVKEILRVEEQEIAEAMKWIWERMKLVVEPSSAVTLAAIFRYPEYFRGKKVGIIISGGNVDLGKLPF</sequence>
<gene>
    <name evidence="10" type="ORF">SAMN04490243_1362</name>
</gene>
<comment type="cofactor">
    <cofactor evidence="2">
        <name>pyridoxal 5'-phosphate</name>
        <dbReference type="ChEBI" id="CHEBI:597326"/>
    </cofactor>
</comment>
<dbReference type="CDD" id="cd01562">
    <property type="entry name" value="Thr-dehyd"/>
    <property type="match status" value="1"/>
</dbReference>